<protein>
    <submittedName>
        <fullName evidence="1">Group III truncated hemoglobin</fullName>
    </submittedName>
</protein>
<evidence type="ECO:0000313" key="1">
    <source>
        <dbReference type="EMBL" id="QRG05814.1"/>
    </source>
</evidence>
<reference evidence="1 2" key="1">
    <citation type="submission" date="2020-10" db="EMBL/GenBank/DDBJ databases">
        <title>Degradation of 1,4-Dioxane by Xanthobacter sp. YN2, via a Novel Group-2 Soluble Di-Iron Monooxygenase.</title>
        <authorList>
            <person name="Ma F."/>
            <person name="Wang Y."/>
            <person name="Yang J."/>
            <person name="Guo H."/>
            <person name="Su D."/>
            <person name="Yu L."/>
        </authorList>
    </citation>
    <scope>NUCLEOTIDE SEQUENCE [LARGE SCALE GENOMIC DNA]</scope>
    <source>
        <strain evidence="1 2">YN2</strain>
    </source>
</reference>
<dbReference type="KEGG" id="xdi:EZH22_22720"/>
<dbReference type="InterPro" id="IPR012292">
    <property type="entry name" value="Globin/Proto"/>
</dbReference>
<dbReference type="GO" id="GO:0019825">
    <property type="term" value="F:oxygen binding"/>
    <property type="evidence" value="ECO:0007669"/>
    <property type="project" value="InterPro"/>
</dbReference>
<dbReference type="CDD" id="cd08916">
    <property type="entry name" value="TrHb3_P"/>
    <property type="match status" value="1"/>
</dbReference>
<keyword evidence="2" id="KW-1185">Reference proteome</keyword>
<sequence length="147" mass="16195">MNASVRPEAGQPALDGLDEEKIHRLVHLFYERVRDDVVLGPVFGGRIAADAWPVHLAKMCDFWSSVLLKSGRYDGRPLPPHLALGQDAGEIQFARWLALFRPTAVEVLPPAAAQAAIAHAERMAHSFRLAIGFHNGEDITRARPFAP</sequence>
<proteinExistence type="predicted"/>
<dbReference type="SUPFAM" id="SSF46458">
    <property type="entry name" value="Globin-like"/>
    <property type="match status" value="1"/>
</dbReference>
<dbReference type="RefSeq" id="WP_203192688.1">
    <property type="nucleotide sequence ID" value="NZ_CP063362.1"/>
</dbReference>
<dbReference type="AlphaFoldDB" id="A0A974SI47"/>
<evidence type="ECO:0000313" key="2">
    <source>
        <dbReference type="Proteomes" id="UP000596427"/>
    </source>
</evidence>
<dbReference type="InterPro" id="IPR009050">
    <property type="entry name" value="Globin-like_sf"/>
</dbReference>
<organism evidence="1 2">
    <name type="scientific">Xanthobacter dioxanivorans</name>
    <dbReference type="NCBI Taxonomy" id="2528964"/>
    <lineage>
        <taxon>Bacteria</taxon>
        <taxon>Pseudomonadati</taxon>
        <taxon>Pseudomonadota</taxon>
        <taxon>Alphaproteobacteria</taxon>
        <taxon>Hyphomicrobiales</taxon>
        <taxon>Xanthobacteraceae</taxon>
        <taxon>Xanthobacter</taxon>
    </lineage>
</organism>
<dbReference type="EMBL" id="CP063362">
    <property type="protein sequence ID" value="QRG05814.1"/>
    <property type="molecule type" value="Genomic_DNA"/>
</dbReference>
<name>A0A974SI47_9HYPH</name>
<accession>A0A974SI47</accession>
<dbReference type="Gene3D" id="1.10.490.10">
    <property type="entry name" value="Globins"/>
    <property type="match status" value="1"/>
</dbReference>
<dbReference type="Proteomes" id="UP000596427">
    <property type="component" value="Chromosome"/>
</dbReference>
<gene>
    <name evidence="1" type="ORF">EZH22_22720</name>
</gene>
<dbReference type="GO" id="GO:0020037">
    <property type="term" value="F:heme binding"/>
    <property type="evidence" value="ECO:0007669"/>
    <property type="project" value="InterPro"/>
</dbReference>